<name>A0A9N7TKW7_PLEPL</name>
<gene>
    <name evidence="6" type="ORF">PLEPLA_LOCUS2095</name>
</gene>
<organism evidence="6 7">
    <name type="scientific">Pleuronectes platessa</name>
    <name type="common">European plaice</name>
    <dbReference type="NCBI Taxonomy" id="8262"/>
    <lineage>
        <taxon>Eukaryota</taxon>
        <taxon>Metazoa</taxon>
        <taxon>Chordata</taxon>
        <taxon>Craniata</taxon>
        <taxon>Vertebrata</taxon>
        <taxon>Euteleostomi</taxon>
        <taxon>Actinopterygii</taxon>
        <taxon>Neopterygii</taxon>
        <taxon>Teleostei</taxon>
        <taxon>Neoteleostei</taxon>
        <taxon>Acanthomorphata</taxon>
        <taxon>Carangaria</taxon>
        <taxon>Pleuronectiformes</taxon>
        <taxon>Pleuronectoidei</taxon>
        <taxon>Pleuronectidae</taxon>
        <taxon>Pleuronectes</taxon>
    </lineage>
</organism>
<accession>A0A9N7TKW7</accession>
<dbReference type="SUPFAM" id="SSF52047">
    <property type="entry name" value="RNI-like"/>
    <property type="match status" value="1"/>
</dbReference>
<dbReference type="Proteomes" id="UP001153269">
    <property type="component" value="Unassembled WGS sequence"/>
</dbReference>
<sequence>MSAHLMSLHRCCQRSALLLVARRPWSSSSASPPPLHTRLLLFLTQRFYDMEMLLSWSSQLKRRVIQRKNAYYSYAQRFHGSDIAAAYYVLNLKGGFRFVGLSAWFRANHRGKFNWDFLNHKDTPLEEVDMSYSVINYTGLVNLEGQRSLRTLSFRGCPEVDDWFLAKLHMFQDSLEELDISHCPRITTGGLAALRNLKGLRRLDISSLPGISSPGLIIILLEEMLPQCQITASGYNLSLSQEEKMEQMQEQRKGQS</sequence>
<evidence type="ECO:0000256" key="1">
    <source>
        <dbReference type="ARBA" id="ARBA00006901"/>
    </source>
</evidence>
<dbReference type="FunFam" id="3.80.10.10:FF:000168">
    <property type="entry name" value="Distal membrane arm assembly complex 2"/>
    <property type="match status" value="1"/>
</dbReference>
<dbReference type="AlphaFoldDB" id="A0A9N7TKW7"/>
<comment type="similarity">
    <text evidence="1">Belongs to the ATP synthase subunit s family.</text>
</comment>
<proteinExistence type="inferred from homology"/>
<evidence type="ECO:0000256" key="4">
    <source>
        <dbReference type="ARBA" id="ARBA00072316"/>
    </source>
</evidence>
<evidence type="ECO:0000256" key="2">
    <source>
        <dbReference type="ARBA" id="ARBA00057777"/>
    </source>
</evidence>
<evidence type="ECO:0000313" key="6">
    <source>
        <dbReference type="EMBL" id="CAB1414386.1"/>
    </source>
</evidence>
<dbReference type="InterPro" id="IPR001611">
    <property type="entry name" value="Leu-rich_rpt"/>
</dbReference>
<evidence type="ECO:0000313" key="7">
    <source>
        <dbReference type="Proteomes" id="UP001153269"/>
    </source>
</evidence>
<reference evidence="6" key="1">
    <citation type="submission" date="2020-03" db="EMBL/GenBank/DDBJ databases">
        <authorList>
            <person name="Weist P."/>
        </authorList>
    </citation>
    <scope>NUCLEOTIDE SEQUENCE</scope>
</reference>
<dbReference type="Pfam" id="PF13516">
    <property type="entry name" value="LRR_6"/>
    <property type="match status" value="1"/>
</dbReference>
<keyword evidence="7" id="KW-1185">Reference proteome</keyword>
<evidence type="ECO:0000256" key="5">
    <source>
        <dbReference type="ARBA" id="ARBA00076566"/>
    </source>
</evidence>
<dbReference type="EMBL" id="CADEAL010000102">
    <property type="protein sequence ID" value="CAB1414386.1"/>
    <property type="molecule type" value="Genomic_DNA"/>
</dbReference>
<comment type="subunit">
    <text evidence="3">Interacts with incompletely assembled mitochondrial NADH:ubiquinone oxidoreductase complex (complex I).</text>
</comment>
<dbReference type="InterPro" id="IPR032675">
    <property type="entry name" value="LRR_dom_sf"/>
</dbReference>
<comment type="function">
    <text evidence="2">Required for the assembly of the mitochondrial NADH:ubiquinone oxidoreductase complex (complex I). Involved in the assembly of the distal region of complex I.</text>
</comment>
<dbReference type="OrthoDB" id="1708588at2759"/>
<protein>
    <recommendedName>
        <fullName evidence="4">Distal membrane-arm assembly complex protein 2</fullName>
    </recommendedName>
    <alternativeName>
        <fullName evidence="5">ATP synthase subunit s-like protein</fullName>
    </alternativeName>
</protein>
<comment type="caution">
    <text evidence="6">The sequence shown here is derived from an EMBL/GenBank/DDBJ whole genome shotgun (WGS) entry which is preliminary data.</text>
</comment>
<evidence type="ECO:0000256" key="3">
    <source>
        <dbReference type="ARBA" id="ARBA00062608"/>
    </source>
</evidence>
<dbReference type="Gene3D" id="3.80.10.10">
    <property type="entry name" value="Ribonuclease Inhibitor"/>
    <property type="match status" value="1"/>
</dbReference>